<gene>
    <name evidence="1" type="ORF">SAMN02745229_00603</name>
</gene>
<protein>
    <submittedName>
        <fullName evidence="1">Uncharacterized protein</fullName>
    </submittedName>
</protein>
<name>A0A1M5TRY6_BUTFI</name>
<organism evidence="1 2">
    <name type="scientific">Butyrivibrio fibrisolvens DSM 3071</name>
    <dbReference type="NCBI Taxonomy" id="1121131"/>
    <lineage>
        <taxon>Bacteria</taxon>
        <taxon>Bacillati</taxon>
        <taxon>Bacillota</taxon>
        <taxon>Clostridia</taxon>
        <taxon>Lachnospirales</taxon>
        <taxon>Lachnospiraceae</taxon>
        <taxon>Butyrivibrio</taxon>
    </lineage>
</organism>
<evidence type="ECO:0000313" key="2">
    <source>
        <dbReference type="Proteomes" id="UP000184278"/>
    </source>
</evidence>
<proteinExistence type="predicted"/>
<accession>A0A1M5TRY6</accession>
<sequence>MQRNNNLINKAHAELHSVISACVLFYILTKTKHIHDMGSTIYIKCYNEIKNSIYYKKAMIRYPKITQISYI</sequence>
<keyword evidence="2" id="KW-1185">Reference proteome</keyword>
<evidence type="ECO:0000313" key="1">
    <source>
        <dbReference type="EMBL" id="SHH53366.1"/>
    </source>
</evidence>
<reference evidence="2" key="1">
    <citation type="submission" date="2016-11" db="EMBL/GenBank/DDBJ databases">
        <authorList>
            <person name="Varghese N."/>
            <person name="Submissions S."/>
        </authorList>
    </citation>
    <scope>NUCLEOTIDE SEQUENCE [LARGE SCALE GENOMIC DNA]</scope>
    <source>
        <strain evidence="2">DSM 3071</strain>
    </source>
</reference>
<dbReference type="Proteomes" id="UP000184278">
    <property type="component" value="Unassembled WGS sequence"/>
</dbReference>
<dbReference type="AlphaFoldDB" id="A0A1M5TRY6"/>
<dbReference type="EMBL" id="FQXK01000005">
    <property type="protein sequence ID" value="SHH53366.1"/>
    <property type="molecule type" value="Genomic_DNA"/>
</dbReference>
<dbReference type="STRING" id="1121131.SAMN02745229_00603"/>